<dbReference type="GeneID" id="59337417"/>
<feature type="compositionally biased region" description="Low complexity" evidence="1">
    <location>
        <begin position="68"/>
        <end position="86"/>
    </location>
</feature>
<protein>
    <submittedName>
        <fullName evidence="2">Uncharacterized protein</fullName>
    </submittedName>
</protein>
<comment type="caution">
    <text evidence="2">The sequence shown here is derived from an EMBL/GenBank/DDBJ whole genome shotgun (WGS) entry which is preliminary data.</text>
</comment>
<organism evidence="2 3">
    <name type="scientific">Letharia lupina</name>
    <dbReference type="NCBI Taxonomy" id="560253"/>
    <lineage>
        <taxon>Eukaryota</taxon>
        <taxon>Fungi</taxon>
        <taxon>Dikarya</taxon>
        <taxon>Ascomycota</taxon>
        <taxon>Pezizomycotina</taxon>
        <taxon>Lecanoromycetes</taxon>
        <taxon>OSLEUM clade</taxon>
        <taxon>Lecanoromycetidae</taxon>
        <taxon>Lecanorales</taxon>
        <taxon>Lecanorineae</taxon>
        <taxon>Parmeliaceae</taxon>
        <taxon>Letharia</taxon>
    </lineage>
</organism>
<feature type="region of interest" description="Disordered" evidence="1">
    <location>
        <begin position="1"/>
        <end position="21"/>
    </location>
</feature>
<keyword evidence="3" id="KW-1185">Reference proteome</keyword>
<feature type="compositionally biased region" description="Polar residues" evidence="1">
    <location>
        <begin position="91"/>
        <end position="101"/>
    </location>
</feature>
<gene>
    <name evidence="2" type="ORF">HO133_009022</name>
</gene>
<evidence type="ECO:0000313" key="2">
    <source>
        <dbReference type="EMBL" id="KAF6226156.1"/>
    </source>
</evidence>
<dbReference type="AlphaFoldDB" id="A0A8H6CN52"/>
<name>A0A8H6CN52_9LECA</name>
<reference evidence="2 3" key="1">
    <citation type="journal article" date="2020" name="Genomics">
        <title>Complete, high-quality genomes from long-read metagenomic sequencing of two wolf lichen thalli reveals enigmatic genome architecture.</title>
        <authorList>
            <person name="McKenzie S.K."/>
            <person name="Walston R.F."/>
            <person name="Allen J.L."/>
        </authorList>
    </citation>
    <scope>NUCLEOTIDE SEQUENCE [LARGE SCALE GENOMIC DNA]</scope>
    <source>
        <strain evidence="2">WasteWater1</strain>
    </source>
</reference>
<evidence type="ECO:0000313" key="3">
    <source>
        <dbReference type="Proteomes" id="UP000593566"/>
    </source>
</evidence>
<proteinExistence type="predicted"/>
<sequence length="115" mass="12641">MDALRNTLTRAHQPQEVNSTSARVLCRTENLASHHAGFNTLLRGPRILSVLKCVAAEPMLLFKEKINSTSSPAAAASRPTSTQRPTRTSEKSNTLPFSSPSMPQPCEMGPRNRQR</sequence>
<accession>A0A8H6CN52</accession>
<dbReference type="EMBL" id="JACCJB010000006">
    <property type="protein sequence ID" value="KAF6226156.1"/>
    <property type="molecule type" value="Genomic_DNA"/>
</dbReference>
<feature type="region of interest" description="Disordered" evidence="1">
    <location>
        <begin position="67"/>
        <end position="115"/>
    </location>
</feature>
<dbReference type="RefSeq" id="XP_037154709.1">
    <property type="nucleotide sequence ID" value="XM_037299883.1"/>
</dbReference>
<evidence type="ECO:0000256" key="1">
    <source>
        <dbReference type="SAM" id="MobiDB-lite"/>
    </source>
</evidence>
<dbReference type="Proteomes" id="UP000593566">
    <property type="component" value="Unassembled WGS sequence"/>
</dbReference>